<accession>A0A2K1ICM9</accession>
<proteinExistence type="predicted"/>
<protein>
    <submittedName>
        <fullName evidence="1 2">Uncharacterized protein</fullName>
    </submittedName>
</protein>
<reference evidence="1 3" key="2">
    <citation type="journal article" date="2018" name="Plant J.">
        <title>The Physcomitrella patens chromosome-scale assembly reveals moss genome structure and evolution.</title>
        <authorList>
            <person name="Lang D."/>
            <person name="Ullrich K.K."/>
            <person name="Murat F."/>
            <person name="Fuchs J."/>
            <person name="Jenkins J."/>
            <person name="Haas F.B."/>
            <person name="Piednoel M."/>
            <person name="Gundlach H."/>
            <person name="Van Bel M."/>
            <person name="Meyberg R."/>
            <person name="Vives C."/>
            <person name="Morata J."/>
            <person name="Symeonidi A."/>
            <person name="Hiss M."/>
            <person name="Muchero W."/>
            <person name="Kamisugi Y."/>
            <person name="Saleh O."/>
            <person name="Blanc G."/>
            <person name="Decker E.L."/>
            <person name="van Gessel N."/>
            <person name="Grimwood J."/>
            <person name="Hayes R.D."/>
            <person name="Graham S.W."/>
            <person name="Gunter L.E."/>
            <person name="McDaniel S.F."/>
            <person name="Hoernstein S.N.W."/>
            <person name="Larsson A."/>
            <person name="Li F.W."/>
            <person name="Perroud P.F."/>
            <person name="Phillips J."/>
            <person name="Ranjan P."/>
            <person name="Rokshar D.S."/>
            <person name="Rothfels C.J."/>
            <person name="Schneider L."/>
            <person name="Shu S."/>
            <person name="Stevenson D.W."/>
            <person name="Thummler F."/>
            <person name="Tillich M."/>
            <person name="Villarreal Aguilar J.C."/>
            <person name="Widiez T."/>
            <person name="Wong G.K."/>
            <person name="Wymore A."/>
            <person name="Zhang Y."/>
            <person name="Zimmer A.D."/>
            <person name="Quatrano R.S."/>
            <person name="Mayer K.F.X."/>
            <person name="Goodstein D."/>
            <person name="Casacuberta J.M."/>
            <person name="Vandepoele K."/>
            <person name="Reski R."/>
            <person name="Cuming A.C."/>
            <person name="Tuskan G.A."/>
            <person name="Maumus F."/>
            <person name="Salse J."/>
            <person name="Schmutz J."/>
            <person name="Rensing S.A."/>
        </authorList>
    </citation>
    <scope>NUCLEOTIDE SEQUENCE [LARGE SCALE GENOMIC DNA]</scope>
    <source>
        <strain evidence="2 3">cv. Gransden 2004</strain>
    </source>
</reference>
<evidence type="ECO:0000313" key="3">
    <source>
        <dbReference type="Proteomes" id="UP000006727"/>
    </source>
</evidence>
<dbReference type="AlphaFoldDB" id="A0A2K1ICM9"/>
<dbReference type="EMBL" id="ABEU02000026">
    <property type="protein sequence ID" value="PNR27016.1"/>
    <property type="molecule type" value="Genomic_DNA"/>
</dbReference>
<sequence length="92" mass="10484">MALEGRASVSGMTCEASQRNCVIRSKELVSHENNNHFGVNEVRCEYTNLQNKKNSSVYLVLIMSEEIQEHGRLHNMYANPGADLHLRYDESD</sequence>
<keyword evidence="3" id="KW-1185">Reference proteome</keyword>
<dbReference type="Gramene" id="Pp3c26_11000V3.1">
    <property type="protein sequence ID" value="Pp3c26_11000V3.1"/>
    <property type="gene ID" value="Pp3c26_11000"/>
</dbReference>
<evidence type="ECO:0000313" key="2">
    <source>
        <dbReference type="EnsemblPlants" id="Pp3c26_11000V3.1"/>
    </source>
</evidence>
<dbReference type="Proteomes" id="UP000006727">
    <property type="component" value="Chromosome 26"/>
</dbReference>
<reference evidence="2" key="3">
    <citation type="submission" date="2020-12" db="UniProtKB">
        <authorList>
            <consortium name="EnsemblPlants"/>
        </authorList>
    </citation>
    <scope>IDENTIFICATION</scope>
</reference>
<dbReference type="PaxDb" id="3218-PP1S6_184V6.1"/>
<evidence type="ECO:0000313" key="1">
    <source>
        <dbReference type="EMBL" id="PNR27016.1"/>
    </source>
</evidence>
<dbReference type="EnsemblPlants" id="Pp3c26_11000V3.1">
    <property type="protein sequence ID" value="Pp3c26_11000V3.1"/>
    <property type="gene ID" value="Pp3c26_11000"/>
</dbReference>
<reference evidence="1 3" key="1">
    <citation type="journal article" date="2008" name="Science">
        <title>The Physcomitrella genome reveals evolutionary insights into the conquest of land by plants.</title>
        <authorList>
            <person name="Rensing S."/>
            <person name="Lang D."/>
            <person name="Zimmer A."/>
            <person name="Terry A."/>
            <person name="Salamov A."/>
            <person name="Shapiro H."/>
            <person name="Nishiyama T."/>
            <person name="Perroud P.-F."/>
            <person name="Lindquist E."/>
            <person name="Kamisugi Y."/>
            <person name="Tanahashi T."/>
            <person name="Sakakibara K."/>
            <person name="Fujita T."/>
            <person name="Oishi K."/>
            <person name="Shin-I T."/>
            <person name="Kuroki Y."/>
            <person name="Toyoda A."/>
            <person name="Suzuki Y."/>
            <person name="Hashimoto A."/>
            <person name="Yamaguchi K."/>
            <person name="Sugano A."/>
            <person name="Kohara Y."/>
            <person name="Fujiyama A."/>
            <person name="Anterola A."/>
            <person name="Aoki S."/>
            <person name="Ashton N."/>
            <person name="Barbazuk W.B."/>
            <person name="Barker E."/>
            <person name="Bennetzen J."/>
            <person name="Bezanilla M."/>
            <person name="Blankenship R."/>
            <person name="Cho S.H."/>
            <person name="Dutcher S."/>
            <person name="Estelle M."/>
            <person name="Fawcett J.A."/>
            <person name="Gundlach H."/>
            <person name="Hanada K."/>
            <person name="Heyl A."/>
            <person name="Hicks K.A."/>
            <person name="Hugh J."/>
            <person name="Lohr M."/>
            <person name="Mayer K."/>
            <person name="Melkozernov A."/>
            <person name="Murata T."/>
            <person name="Nelson D."/>
            <person name="Pils B."/>
            <person name="Prigge M."/>
            <person name="Reiss B."/>
            <person name="Renner T."/>
            <person name="Rombauts S."/>
            <person name="Rushton P."/>
            <person name="Sanderfoot A."/>
            <person name="Schween G."/>
            <person name="Shiu S.-H."/>
            <person name="Stueber K."/>
            <person name="Theodoulou F.L."/>
            <person name="Tu H."/>
            <person name="Van de Peer Y."/>
            <person name="Verrier P.J."/>
            <person name="Waters E."/>
            <person name="Wood A."/>
            <person name="Yang L."/>
            <person name="Cove D."/>
            <person name="Cuming A."/>
            <person name="Hasebe M."/>
            <person name="Lucas S."/>
            <person name="Mishler D.B."/>
            <person name="Reski R."/>
            <person name="Grigoriev I."/>
            <person name="Quatrano R.S."/>
            <person name="Boore J.L."/>
        </authorList>
    </citation>
    <scope>NUCLEOTIDE SEQUENCE [LARGE SCALE GENOMIC DNA]</scope>
    <source>
        <strain evidence="2 3">cv. Gransden 2004</strain>
    </source>
</reference>
<gene>
    <name evidence="1" type="ORF">PHYPA_030497</name>
</gene>
<dbReference type="InParanoid" id="A0A2K1ICM9"/>
<name>A0A2K1ICM9_PHYPA</name>
<organism evidence="1">
    <name type="scientific">Physcomitrium patens</name>
    <name type="common">Spreading-leaved earth moss</name>
    <name type="synonym">Physcomitrella patens</name>
    <dbReference type="NCBI Taxonomy" id="3218"/>
    <lineage>
        <taxon>Eukaryota</taxon>
        <taxon>Viridiplantae</taxon>
        <taxon>Streptophyta</taxon>
        <taxon>Embryophyta</taxon>
        <taxon>Bryophyta</taxon>
        <taxon>Bryophytina</taxon>
        <taxon>Bryopsida</taxon>
        <taxon>Funariidae</taxon>
        <taxon>Funariales</taxon>
        <taxon>Funariaceae</taxon>
        <taxon>Physcomitrium</taxon>
    </lineage>
</organism>